<keyword evidence="3" id="KW-0560">Oxidoreductase</keyword>
<keyword evidence="6" id="KW-1185">Reference proteome</keyword>
<feature type="domain" description="FAD-binding" evidence="4">
    <location>
        <begin position="8"/>
        <end position="343"/>
    </location>
</feature>
<evidence type="ECO:0000256" key="3">
    <source>
        <dbReference type="ARBA" id="ARBA00023002"/>
    </source>
</evidence>
<keyword evidence="2" id="KW-0274">FAD</keyword>
<dbReference type="OrthoDB" id="417877at2759"/>
<dbReference type="InterPro" id="IPR036188">
    <property type="entry name" value="FAD/NAD-bd_sf"/>
</dbReference>
<gene>
    <name evidence="5" type="ORF">BU26DRAFT_422704</name>
</gene>
<name>A0A6A6IPV7_9PLEO</name>
<keyword evidence="1" id="KW-0285">Flavoprotein</keyword>
<dbReference type="AlphaFoldDB" id="A0A6A6IPV7"/>
<dbReference type="Proteomes" id="UP000800094">
    <property type="component" value="Unassembled WGS sequence"/>
</dbReference>
<reference evidence="5" key="1">
    <citation type="journal article" date="2020" name="Stud. Mycol.">
        <title>101 Dothideomycetes genomes: a test case for predicting lifestyles and emergence of pathogens.</title>
        <authorList>
            <person name="Haridas S."/>
            <person name="Albert R."/>
            <person name="Binder M."/>
            <person name="Bloem J."/>
            <person name="Labutti K."/>
            <person name="Salamov A."/>
            <person name="Andreopoulos B."/>
            <person name="Baker S."/>
            <person name="Barry K."/>
            <person name="Bills G."/>
            <person name="Bluhm B."/>
            <person name="Cannon C."/>
            <person name="Castanera R."/>
            <person name="Culley D."/>
            <person name="Daum C."/>
            <person name="Ezra D."/>
            <person name="Gonzalez J."/>
            <person name="Henrissat B."/>
            <person name="Kuo A."/>
            <person name="Liang C."/>
            <person name="Lipzen A."/>
            <person name="Lutzoni F."/>
            <person name="Magnuson J."/>
            <person name="Mondo S."/>
            <person name="Nolan M."/>
            <person name="Ohm R."/>
            <person name="Pangilinan J."/>
            <person name="Park H.-J."/>
            <person name="Ramirez L."/>
            <person name="Alfaro M."/>
            <person name="Sun H."/>
            <person name="Tritt A."/>
            <person name="Yoshinaga Y."/>
            <person name="Zwiers L.-H."/>
            <person name="Turgeon B."/>
            <person name="Goodwin S."/>
            <person name="Spatafora J."/>
            <person name="Crous P."/>
            <person name="Grigoriev I."/>
        </authorList>
    </citation>
    <scope>NUCLEOTIDE SEQUENCE</scope>
    <source>
        <strain evidence="5">CBS 122368</strain>
    </source>
</reference>
<dbReference type="PANTHER" id="PTHR46720">
    <property type="entry name" value="HYDROXYLASE, PUTATIVE (AFU_ORTHOLOGUE AFUA_3G01460)-RELATED"/>
    <property type="match status" value="1"/>
</dbReference>
<dbReference type="PANTHER" id="PTHR46720:SF3">
    <property type="entry name" value="FAD-BINDING DOMAIN-CONTAINING PROTEIN-RELATED"/>
    <property type="match status" value="1"/>
</dbReference>
<dbReference type="Pfam" id="PF01494">
    <property type="entry name" value="FAD_binding_3"/>
    <property type="match status" value="1"/>
</dbReference>
<dbReference type="GeneID" id="54576804"/>
<accession>A0A6A6IPV7</accession>
<evidence type="ECO:0000256" key="2">
    <source>
        <dbReference type="ARBA" id="ARBA00022827"/>
    </source>
</evidence>
<dbReference type="GO" id="GO:0071949">
    <property type="term" value="F:FAD binding"/>
    <property type="evidence" value="ECO:0007669"/>
    <property type="project" value="InterPro"/>
</dbReference>
<organism evidence="5 6">
    <name type="scientific">Trematosphaeria pertusa</name>
    <dbReference type="NCBI Taxonomy" id="390896"/>
    <lineage>
        <taxon>Eukaryota</taxon>
        <taxon>Fungi</taxon>
        <taxon>Dikarya</taxon>
        <taxon>Ascomycota</taxon>
        <taxon>Pezizomycotina</taxon>
        <taxon>Dothideomycetes</taxon>
        <taxon>Pleosporomycetidae</taxon>
        <taxon>Pleosporales</taxon>
        <taxon>Massarineae</taxon>
        <taxon>Trematosphaeriaceae</taxon>
        <taxon>Trematosphaeria</taxon>
    </lineage>
</organism>
<sequence length="441" mass="49056">MAFTNKRIAVIGGGLGGMAFVNSALYAGLDNIHLYEAAPEFTEVGAGVNITRNANRVLDAFGLKDAMWRMSSRNPPSYMEYHHYRTGELLGRIEEFGEPRSRQIHRAHLLDVLRSKVPDSKISKGKRLVKLDRDAGNNCYILHFIDGTEETTDIVVGCDGIKSIVREHLGFSDKPIYSGQMVYRGYVSYDDLTPATAALLQKTVNFRGPQRHVLTLPIGNDESKSARVGIIGFMTEPLENWKSESWLATAPVDALEAQVKDWCPAVQEIIYGLRKGAGETGEILKQTLYVREPTEKWWSVESDAAGSGIILIGDSVHSTLPHQGQGACQAIESGFALAQVLKHWQTPNLADAFQFFQDFRKPRTDRITRSSYETGKMASADIPEEEWATAFSPSIVRERMRWAMEYDLLGELAGRLAAKFPQEGKKQALFNETEVPVASVL</sequence>
<dbReference type="InterPro" id="IPR051104">
    <property type="entry name" value="FAD_monoxygenase"/>
</dbReference>
<dbReference type="RefSeq" id="XP_033687440.1">
    <property type="nucleotide sequence ID" value="XM_033823474.1"/>
</dbReference>
<dbReference type="GO" id="GO:0044550">
    <property type="term" value="P:secondary metabolite biosynthetic process"/>
    <property type="evidence" value="ECO:0007669"/>
    <property type="project" value="TreeGrafter"/>
</dbReference>
<dbReference type="Gene3D" id="3.50.50.60">
    <property type="entry name" value="FAD/NAD(P)-binding domain"/>
    <property type="match status" value="1"/>
</dbReference>
<dbReference type="InterPro" id="IPR002938">
    <property type="entry name" value="FAD-bd"/>
</dbReference>
<evidence type="ECO:0000313" key="6">
    <source>
        <dbReference type="Proteomes" id="UP000800094"/>
    </source>
</evidence>
<protein>
    <submittedName>
        <fullName evidence="5">Putative monooxygenase</fullName>
    </submittedName>
</protein>
<evidence type="ECO:0000259" key="4">
    <source>
        <dbReference type="Pfam" id="PF01494"/>
    </source>
</evidence>
<evidence type="ECO:0000313" key="5">
    <source>
        <dbReference type="EMBL" id="KAF2252436.1"/>
    </source>
</evidence>
<proteinExistence type="predicted"/>
<dbReference type="PRINTS" id="PR00420">
    <property type="entry name" value="RNGMNOXGNASE"/>
</dbReference>
<dbReference type="GO" id="GO:0004497">
    <property type="term" value="F:monooxygenase activity"/>
    <property type="evidence" value="ECO:0007669"/>
    <property type="project" value="UniProtKB-KW"/>
</dbReference>
<dbReference type="SUPFAM" id="SSF54373">
    <property type="entry name" value="FAD-linked reductases, C-terminal domain"/>
    <property type="match status" value="1"/>
</dbReference>
<dbReference type="EMBL" id="ML987192">
    <property type="protein sequence ID" value="KAF2252436.1"/>
    <property type="molecule type" value="Genomic_DNA"/>
</dbReference>
<keyword evidence="5" id="KW-0503">Monooxygenase</keyword>
<dbReference type="SUPFAM" id="SSF51905">
    <property type="entry name" value="FAD/NAD(P)-binding domain"/>
    <property type="match status" value="1"/>
</dbReference>
<evidence type="ECO:0000256" key="1">
    <source>
        <dbReference type="ARBA" id="ARBA00022630"/>
    </source>
</evidence>